<accession>A0ABM5MGB5</accession>
<organism evidence="1 2">
    <name type="scientific">Geobacillus thermoleovorans CCB_US3_UF5</name>
    <dbReference type="NCBI Taxonomy" id="1111068"/>
    <lineage>
        <taxon>Bacteria</taxon>
        <taxon>Bacillati</taxon>
        <taxon>Bacillota</taxon>
        <taxon>Bacilli</taxon>
        <taxon>Bacillales</taxon>
        <taxon>Anoxybacillaceae</taxon>
        <taxon>Geobacillus</taxon>
        <taxon>Geobacillus thermoleovorans group</taxon>
    </lineage>
</organism>
<keyword evidence="2" id="KW-1185">Reference proteome</keyword>
<protein>
    <submittedName>
        <fullName evidence="1">Uncharacterized protein</fullName>
    </submittedName>
</protein>
<dbReference type="Proteomes" id="UP000005636">
    <property type="component" value="Chromosome"/>
</dbReference>
<proteinExistence type="predicted"/>
<reference evidence="1 2" key="1">
    <citation type="submission" date="2011-11" db="EMBL/GenBank/DDBJ databases">
        <title>Complete genome sequence of thermophilic Geobacillus thermoleovorans CCB_US3_UF5.</title>
        <authorList>
            <person name="Muhd Sakaff M.K.L."/>
            <person name="Abdul Rahman A.Y."/>
            <person name="Saito J.A."/>
            <person name="Hou S."/>
            <person name="Alam M."/>
        </authorList>
    </citation>
    <scope>NUCLEOTIDE SEQUENCE [LARGE SCALE GENOMIC DNA]</scope>
    <source>
        <strain evidence="1 2">CCB_US3_UF5</strain>
    </source>
</reference>
<sequence length="47" mass="5506">MHCSIIRHGKQMKRQKGVSQDFIESFFRFTAAISISHDKKEKRLPTS</sequence>
<evidence type="ECO:0000313" key="1">
    <source>
        <dbReference type="EMBL" id="AEV18646.1"/>
    </source>
</evidence>
<name>A0ABM5MGB5_GEOTH</name>
<evidence type="ECO:0000313" key="2">
    <source>
        <dbReference type="Proteomes" id="UP000005636"/>
    </source>
</evidence>
<gene>
    <name evidence="1" type="ORF">GTCCBUS3UF5_13330</name>
</gene>
<dbReference type="EMBL" id="CP003125">
    <property type="protein sequence ID" value="AEV18646.1"/>
    <property type="molecule type" value="Genomic_DNA"/>
</dbReference>